<dbReference type="PROSITE" id="PS50883">
    <property type="entry name" value="EAL"/>
    <property type="match status" value="1"/>
</dbReference>
<dbReference type="CDD" id="cd01949">
    <property type="entry name" value="GGDEF"/>
    <property type="match status" value="1"/>
</dbReference>
<dbReference type="EMBL" id="JAWSTH010000152">
    <property type="protein sequence ID" value="MDW5598563.1"/>
    <property type="molecule type" value="Genomic_DNA"/>
</dbReference>
<dbReference type="EC" id="2.7.7.65" evidence="3"/>
<keyword evidence="4" id="KW-1185">Reference proteome</keyword>
<feature type="domain" description="EAL" evidence="1">
    <location>
        <begin position="173"/>
        <end position="425"/>
    </location>
</feature>
<dbReference type="EC" id="3.1.4.52" evidence="3"/>
<dbReference type="GO" id="GO:0052621">
    <property type="term" value="F:diguanylate cyclase activity"/>
    <property type="evidence" value="ECO:0007669"/>
    <property type="project" value="UniProtKB-EC"/>
</dbReference>
<dbReference type="PANTHER" id="PTHR33121">
    <property type="entry name" value="CYCLIC DI-GMP PHOSPHODIESTERASE PDEF"/>
    <property type="match status" value="1"/>
</dbReference>
<dbReference type="SMART" id="SM00267">
    <property type="entry name" value="GGDEF"/>
    <property type="match status" value="1"/>
</dbReference>
<feature type="domain" description="GGDEF" evidence="2">
    <location>
        <begin position="32"/>
        <end position="165"/>
    </location>
</feature>
<sequence>MTPTLTDPLTSLPHRRRLEQRLDALFDDYAPRTIGLLVIDVDRFQALNEELGREAGDEALRTLGPRLRAAMAGEHLIVRLWSDEFGVLLERDATAERLAALAARVHRAFEEPLTLRGEEVLLRASIGGALLFTDDGIWPELMHEADLAARRARRHGSGYELYRDSSDDAGRELLLRVHELRSGIPDGELVVHYQPQVEASGEVGCVEALVRWQHPDLGLLEPGEFLLVAEAADLAGSLTSTVLAQTLGQLAAWHRDGRDLTVAVNLAGPNVLDERLPDEVERLLEEHGVPARRLKLELTERAVAQDPRRALATLQRLRALGVLVSLDDFGVAASSLAVLRRLPLDELKVDRSFVARVPGDLRDVAIVRAAVWLAHDLGLRTVAEGVELPATAEALREIGCDALQGFLFSRPLPADELEAWLDAEADAGTPADSA</sequence>
<keyword evidence="3" id="KW-0378">Hydrolase</keyword>
<dbReference type="PANTHER" id="PTHR33121:SF70">
    <property type="entry name" value="SIGNALING PROTEIN YKOW"/>
    <property type="match status" value="1"/>
</dbReference>
<dbReference type="RefSeq" id="WP_318601092.1">
    <property type="nucleotide sequence ID" value="NZ_JAWSTH010000152.1"/>
</dbReference>
<dbReference type="PROSITE" id="PS50887">
    <property type="entry name" value="GGDEF"/>
    <property type="match status" value="1"/>
</dbReference>
<reference evidence="4" key="1">
    <citation type="submission" date="2023-07" db="EMBL/GenBank/DDBJ databases">
        <title>Conexibacter stalactiti sp. nov., isolated from stalactites in a lava cave and emended description of the genus Conexibacter.</title>
        <authorList>
            <person name="Lee S.D."/>
        </authorList>
    </citation>
    <scope>NUCLEOTIDE SEQUENCE [LARGE SCALE GENOMIC DNA]</scope>
    <source>
        <strain evidence="4">KCTC 39840</strain>
    </source>
</reference>
<proteinExistence type="predicted"/>
<evidence type="ECO:0000313" key="4">
    <source>
        <dbReference type="Proteomes" id="UP001284601"/>
    </source>
</evidence>
<name>A0ABU4HZ01_9ACTN</name>
<dbReference type="SUPFAM" id="SSF141868">
    <property type="entry name" value="EAL domain-like"/>
    <property type="match status" value="1"/>
</dbReference>
<dbReference type="InterPro" id="IPR001633">
    <property type="entry name" value="EAL_dom"/>
</dbReference>
<dbReference type="NCBIfam" id="TIGR00254">
    <property type="entry name" value="GGDEF"/>
    <property type="match status" value="1"/>
</dbReference>
<dbReference type="InterPro" id="IPR000160">
    <property type="entry name" value="GGDEF_dom"/>
</dbReference>
<dbReference type="Pfam" id="PF00990">
    <property type="entry name" value="GGDEF"/>
    <property type="match status" value="1"/>
</dbReference>
<dbReference type="SMART" id="SM00052">
    <property type="entry name" value="EAL"/>
    <property type="match status" value="1"/>
</dbReference>
<organism evidence="3 4">
    <name type="scientific">Conexibacter stalactiti</name>
    <dbReference type="NCBI Taxonomy" id="1940611"/>
    <lineage>
        <taxon>Bacteria</taxon>
        <taxon>Bacillati</taxon>
        <taxon>Actinomycetota</taxon>
        <taxon>Thermoleophilia</taxon>
        <taxon>Solirubrobacterales</taxon>
        <taxon>Conexibacteraceae</taxon>
        <taxon>Conexibacter</taxon>
    </lineage>
</organism>
<accession>A0ABU4HZ01</accession>
<gene>
    <name evidence="3" type="ORF">R7226_29650</name>
</gene>
<evidence type="ECO:0000313" key="3">
    <source>
        <dbReference type="EMBL" id="MDW5598563.1"/>
    </source>
</evidence>
<dbReference type="InterPro" id="IPR050706">
    <property type="entry name" value="Cyclic-di-GMP_PDE-like"/>
</dbReference>
<dbReference type="Gene3D" id="3.30.70.270">
    <property type="match status" value="1"/>
</dbReference>
<dbReference type="GO" id="GO:0071111">
    <property type="term" value="F:cyclic-guanylate-specific phosphodiesterase activity"/>
    <property type="evidence" value="ECO:0007669"/>
    <property type="project" value="UniProtKB-EC"/>
</dbReference>
<dbReference type="Pfam" id="PF00563">
    <property type="entry name" value="EAL"/>
    <property type="match status" value="1"/>
</dbReference>
<evidence type="ECO:0000259" key="2">
    <source>
        <dbReference type="PROSITE" id="PS50887"/>
    </source>
</evidence>
<keyword evidence="3" id="KW-0548">Nucleotidyltransferase</keyword>
<evidence type="ECO:0000259" key="1">
    <source>
        <dbReference type="PROSITE" id="PS50883"/>
    </source>
</evidence>
<dbReference type="CDD" id="cd01948">
    <property type="entry name" value="EAL"/>
    <property type="match status" value="1"/>
</dbReference>
<dbReference type="InterPro" id="IPR035919">
    <property type="entry name" value="EAL_sf"/>
</dbReference>
<dbReference type="Gene3D" id="3.20.20.450">
    <property type="entry name" value="EAL domain"/>
    <property type="match status" value="1"/>
</dbReference>
<protein>
    <submittedName>
        <fullName evidence="3">Bifunctional diguanylate cyclase/phosphodiesterase</fullName>
        <ecNumber evidence="3">2.7.7.65</ecNumber>
        <ecNumber evidence="3">3.1.4.52</ecNumber>
    </submittedName>
</protein>
<comment type="caution">
    <text evidence="3">The sequence shown here is derived from an EMBL/GenBank/DDBJ whole genome shotgun (WGS) entry which is preliminary data.</text>
</comment>
<dbReference type="Proteomes" id="UP001284601">
    <property type="component" value="Unassembled WGS sequence"/>
</dbReference>
<dbReference type="InterPro" id="IPR029787">
    <property type="entry name" value="Nucleotide_cyclase"/>
</dbReference>
<dbReference type="InterPro" id="IPR043128">
    <property type="entry name" value="Rev_trsase/Diguanyl_cyclase"/>
</dbReference>
<keyword evidence="3" id="KW-0808">Transferase</keyword>
<dbReference type="SUPFAM" id="SSF55073">
    <property type="entry name" value="Nucleotide cyclase"/>
    <property type="match status" value="1"/>
</dbReference>